<accession>A0ABX0CII4</accession>
<protein>
    <recommendedName>
        <fullName evidence="3">Transglutaminase-like domain-containing protein</fullName>
    </recommendedName>
</protein>
<evidence type="ECO:0000313" key="4">
    <source>
        <dbReference type="EMBL" id="NEH12513.1"/>
    </source>
</evidence>
<dbReference type="InterPro" id="IPR038765">
    <property type="entry name" value="Papain-like_cys_pep_sf"/>
</dbReference>
<name>A0ABX0CII4_9BIFI</name>
<reference evidence="4 5" key="1">
    <citation type="submission" date="2019-10" db="EMBL/GenBank/DDBJ databases">
        <title>Bifidobacterium from non-human primates.</title>
        <authorList>
            <person name="Modesto M."/>
        </authorList>
    </citation>
    <scope>NUCLEOTIDE SEQUENCE [LARGE SCALE GENOMIC DNA]</scope>
    <source>
        <strain evidence="4 5">SMA1</strain>
    </source>
</reference>
<feature type="compositionally biased region" description="Basic residues" evidence="1">
    <location>
        <begin position="239"/>
        <end position="249"/>
    </location>
</feature>
<dbReference type="Gene3D" id="3.10.620.30">
    <property type="match status" value="1"/>
</dbReference>
<feature type="transmembrane region" description="Helical" evidence="2">
    <location>
        <begin position="277"/>
        <end position="297"/>
    </location>
</feature>
<dbReference type="InterPro" id="IPR002931">
    <property type="entry name" value="Transglutaminase-like"/>
</dbReference>
<feature type="compositionally biased region" description="Low complexity" evidence="1">
    <location>
        <begin position="32"/>
        <end position="46"/>
    </location>
</feature>
<keyword evidence="2" id="KW-1133">Transmembrane helix</keyword>
<feature type="compositionally biased region" description="Low complexity" evidence="1">
    <location>
        <begin position="152"/>
        <end position="168"/>
    </location>
</feature>
<gene>
    <name evidence="4" type="ORF">GFD18_10585</name>
</gene>
<proteinExistence type="predicted"/>
<feature type="domain" description="Transglutaminase-like" evidence="3">
    <location>
        <begin position="880"/>
        <end position="1004"/>
    </location>
</feature>
<feature type="compositionally biased region" description="Polar residues" evidence="1">
    <location>
        <begin position="250"/>
        <end position="266"/>
    </location>
</feature>
<keyword evidence="5" id="KW-1185">Reference proteome</keyword>
<feature type="region of interest" description="Disordered" evidence="1">
    <location>
        <begin position="1"/>
        <end position="266"/>
    </location>
</feature>
<dbReference type="PANTHER" id="PTHR46333">
    <property type="entry name" value="CYTOKINESIS PROTEIN 3"/>
    <property type="match status" value="1"/>
</dbReference>
<evidence type="ECO:0000256" key="2">
    <source>
        <dbReference type="SAM" id="Phobius"/>
    </source>
</evidence>
<organism evidence="4 5">
    <name type="scientific">Bifidobacterium saimiriisciurei</name>
    <dbReference type="NCBI Taxonomy" id="2661627"/>
    <lineage>
        <taxon>Bacteria</taxon>
        <taxon>Bacillati</taxon>
        <taxon>Actinomycetota</taxon>
        <taxon>Actinomycetes</taxon>
        <taxon>Bifidobacteriales</taxon>
        <taxon>Bifidobacteriaceae</taxon>
        <taxon>Bifidobacterium</taxon>
    </lineage>
</organism>
<comment type="caution">
    <text evidence="4">The sequence shown here is derived from an EMBL/GenBank/DDBJ whole genome shotgun (WGS) entry which is preliminary data.</text>
</comment>
<keyword evidence="2" id="KW-0812">Transmembrane</keyword>
<dbReference type="EMBL" id="WHZU01000025">
    <property type="protein sequence ID" value="NEH12513.1"/>
    <property type="molecule type" value="Genomic_DNA"/>
</dbReference>
<dbReference type="Gene3D" id="2.60.40.10">
    <property type="entry name" value="Immunoglobulins"/>
    <property type="match status" value="1"/>
</dbReference>
<dbReference type="InterPro" id="IPR052557">
    <property type="entry name" value="CAP/Cytokinesis_protein"/>
</dbReference>
<feature type="compositionally biased region" description="Low complexity" evidence="1">
    <location>
        <begin position="192"/>
        <end position="209"/>
    </location>
</feature>
<dbReference type="SUPFAM" id="SSF54001">
    <property type="entry name" value="Cysteine proteinases"/>
    <property type="match status" value="1"/>
</dbReference>
<dbReference type="Proteomes" id="UP000475155">
    <property type="component" value="Unassembled WGS sequence"/>
</dbReference>
<evidence type="ECO:0000313" key="5">
    <source>
        <dbReference type="Proteomes" id="UP000475155"/>
    </source>
</evidence>
<evidence type="ECO:0000259" key="3">
    <source>
        <dbReference type="Pfam" id="PF01841"/>
    </source>
</evidence>
<dbReference type="Pfam" id="PF01841">
    <property type="entry name" value="Transglut_core"/>
    <property type="match status" value="1"/>
</dbReference>
<evidence type="ECO:0000256" key="1">
    <source>
        <dbReference type="SAM" id="MobiDB-lite"/>
    </source>
</evidence>
<sequence>MVKNPQCRGMGEGVNQQNPDGQHPNGQHPDGRNPNGGNPNGWQSNGRQPNGQPAGGWNPNQGQASGQGRPAYGQPAGGPTPRSPYGYGGPGDPRYGRQGQYPPQSGQPARYGRTGQPGQGRSMHPGPSGNVRNPQNARNPQNTRNMQDGRPQRFPQAPAPQQRPNLQPGNQIPPYQGAGPRQPYGGNQPSYGQRPHQSQPQSPQSRPQSGPQPPYQATSPNRSDRSVPPVAPAQPADGRRRRRGSHTKGRPSSSGRYTVRSPQSTAALKAKSRWTNIITLVIAAVVIVALYATYTFFTNRNEHGHASGDMSVYGNSFDTAKYDLQKPWLDTPSDVTFSENIGKMSAMMKQYTEGMTKDGEPIAAVYTDPALTQRYSINVSEDKDKPGYVNIHAASFAPCANYYDPGTKRLHAQSFDDIVANDYYVGDSCLDRQLNDDYFAGDGSVGGKFIGFERYFLVVYYGENGEKLAKPKVTYFTVYDDKHDLGTPQNVKATVNKKGEVNVSWNPVEGATHYRVYLRTGGKIKTKDASKEEKNQADTSAQDTYLLAKPTKNSVNLSDWDPTKAPGFRKYLTGALDKADEQFKTGHVYSDGPIYQNMQFANLFFGDSEDQGFTPGGSESLEENHASYQRSLSNTSLLVVAFGEDEQKTNSPAAQINITSMLSQVPLGPAFNAMMDESNANKEYITYLTVADGLTRIVPRQYDWSTAKVTSEGVQVTFYLGETKMHSTQVLADKGGTVEEVKARVEKESAAVQAADKQTGLMSGGSGTIDWDDTTGDVSKTVDLNGVNGSIEYVKYIAANLMQDRTYMDVTKYYDQAGAPTVEDAVDEAVAQNPLLLHTYAYSGTKRSGDKVYLKVQYYDDSFGSDTAKVREQLDKKADQIVAKIITPGMDDRAKAAAINQYLVDNFAYDYDTYRNEMGDNRSGGRDFYVKHKSNQNASGLLGSYNGENLSLTVCAGYAKAYKLLADKAKLNAIYVTGTVNTSTGNGGHAWNKVKIGNQWLVVDSTWNDTGSGSSDQYLLVTDDSSVIRNRGQVYDHEEIVDAKLADYGIS</sequence>
<dbReference type="PANTHER" id="PTHR46333:SF2">
    <property type="entry name" value="CYTOKINESIS PROTEIN 3"/>
    <property type="match status" value="1"/>
</dbReference>
<feature type="compositionally biased region" description="Polar residues" evidence="1">
    <location>
        <begin position="130"/>
        <end position="146"/>
    </location>
</feature>
<keyword evidence="2" id="KW-0472">Membrane</keyword>
<dbReference type="InterPro" id="IPR013783">
    <property type="entry name" value="Ig-like_fold"/>
</dbReference>